<evidence type="ECO:0000259" key="2">
    <source>
        <dbReference type="Pfam" id="PF13699"/>
    </source>
</evidence>
<gene>
    <name evidence="3" type="ORF">NSO95_15135</name>
</gene>
<name>A0ABT1XUD7_9SPHN</name>
<dbReference type="Proteomes" id="UP001206067">
    <property type="component" value="Unassembled WGS sequence"/>
</dbReference>
<keyword evidence="4" id="KW-1185">Reference proteome</keyword>
<dbReference type="RefSeq" id="WP_257597168.1">
    <property type="nucleotide sequence ID" value="NZ_JANKHH010000008.1"/>
</dbReference>
<comment type="caution">
    <text evidence="3">The sequence shown here is derived from an EMBL/GenBank/DDBJ whole genome shotgun (WGS) entry which is preliminary data.</text>
</comment>
<evidence type="ECO:0000256" key="1">
    <source>
        <dbReference type="SAM" id="MobiDB-lite"/>
    </source>
</evidence>
<feature type="region of interest" description="Disordered" evidence="1">
    <location>
        <begin position="1"/>
        <end position="25"/>
    </location>
</feature>
<feature type="domain" description="eCIS core" evidence="2">
    <location>
        <begin position="135"/>
        <end position="210"/>
    </location>
</feature>
<sequence length="462" mass="47644">MMQATAGRSPARLSPKAIAGFDSGMEHDGGSGPFASLSRVPAAPLIHRKCAACSQEDDSAMSVSPKLEVGAIDDPAEREADAIADRVMAGDAPSSAASSPTPPTVPVARAKPAGGTMPVGGAAASAVGALGGGKPMPASDRAFFEPRLGQDLSHVRLHDGPDAEAAASGLGARAFTIGSDIVFGRGEYGTDHTARHLLAHELAHVQQNDGVMRMAQLDIVDAGMAGPLLPDQRRAAVSCPINCSGTDIGTFHAMPIFYSTSRGSPLGSSAGANGVGAALHFIRNSTAIPSGSRCSGCNSWEVIQVIRSNEPADPRGNQSFVDNANTDGNPYYTQIGSGGHGLHTIGPASMFPDGGSQVDTAVSLYDIPYRNEAHLSAIRGTNFFWEGEACVTCRHGGTVGSPAPDQILGCVKYGFTRPWLSASNSYGDAVATGPTCGASPTQHFIDTLHSDPTTSGKYWFRT</sequence>
<dbReference type="InterPro" id="IPR025295">
    <property type="entry name" value="eCIS_core_dom"/>
</dbReference>
<organism evidence="3 4">
    <name type="scientific">Parerythrobacter lacustris</name>
    <dbReference type="NCBI Taxonomy" id="2969984"/>
    <lineage>
        <taxon>Bacteria</taxon>
        <taxon>Pseudomonadati</taxon>
        <taxon>Pseudomonadota</taxon>
        <taxon>Alphaproteobacteria</taxon>
        <taxon>Sphingomonadales</taxon>
        <taxon>Erythrobacteraceae</taxon>
        <taxon>Parerythrobacter</taxon>
    </lineage>
</organism>
<evidence type="ECO:0000313" key="4">
    <source>
        <dbReference type="Proteomes" id="UP001206067"/>
    </source>
</evidence>
<dbReference type="Pfam" id="PF13699">
    <property type="entry name" value="eCIS_core"/>
    <property type="match status" value="1"/>
</dbReference>
<evidence type="ECO:0000313" key="3">
    <source>
        <dbReference type="EMBL" id="MCR2835278.1"/>
    </source>
</evidence>
<accession>A0ABT1XUD7</accession>
<proteinExistence type="predicted"/>
<reference evidence="3 4" key="1">
    <citation type="submission" date="2022-08" db="EMBL/GenBank/DDBJ databases">
        <title>Polyphasic taxonomy analysis of Qipengyuania sp.RS5-5.</title>
        <authorList>
            <person name="Xamxidin M."/>
            <person name="Wu M."/>
        </authorList>
    </citation>
    <scope>NUCLEOTIDE SEQUENCE [LARGE SCALE GENOMIC DNA]</scope>
    <source>
        <strain evidence="3 4">RS5-5</strain>
    </source>
</reference>
<dbReference type="EMBL" id="JANKHH010000008">
    <property type="protein sequence ID" value="MCR2835278.1"/>
    <property type="molecule type" value="Genomic_DNA"/>
</dbReference>
<protein>
    <submittedName>
        <fullName evidence="3">DUF4157 domain-containing protein</fullName>
    </submittedName>
</protein>